<dbReference type="SMART" id="SM00471">
    <property type="entry name" value="HDc"/>
    <property type="match status" value="1"/>
</dbReference>
<dbReference type="AlphaFoldDB" id="A0A238YYF1"/>
<dbReference type="InterPro" id="IPR052020">
    <property type="entry name" value="Cyclic_di-GMP/3'3'-cGAMP_PDE"/>
</dbReference>
<feature type="domain" description="HD-GYP" evidence="3">
    <location>
        <begin position="377"/>
        <end position="574"/>
    </location>
</feature>
<dbReference type="CDD" id="cd00077">
    <property type="entry name" value="HDc"/>
    <property type="match status" value="1"/>
</dbReference>
<dbReference type="SUPFAM" id="SSF109604">
    <property type="entry name" value="HD-domain/PDEase-like"/>
    <property type="match status" value="1"/>
</dbReference>
<dbReference type="EMBL" id="FZOC01000002">
    <property type="protein sequence ID" value="SNR75704.1"/>
    <property type="molecule type" value="Genomic_DNA"/>
</dbReference>
<gene>
    <name evidence="4" type="ORF">SAMN04488503_1066</name>
</gene>
<proteinExistence type="predicted"/>
<feature type="transmembrane region" description="Helical" evidence="2">
    <location>
        <begin position="335"/>
        <end position="355"/>
    </location>
</feature>
<sequence>MLALLFCAFVLPAAADEQVLRRSVLVLHSYGPDFSWTQDEHRGILSVLDSPQVQARYRVEYMDTKFQSSPGYLTQLLELYRAKFSGQRFDGVVVTDNNALDFATRHRTELFPGAFIAACGINDPASIPPGAEGMNIVIERVPHLRTLRAALRQNPGTHTIHVMVDNTLTGRFIRRDFQRQALELPSGVAVNILPVVPLPELIQFALKRQKGEIIYLLVYFQDESGRAYAPNEAPRAIAASSPVPVYVAWDFQMGTGVVGGCILNGEAHGRRAAEVLLDRMAGRRPPAVIDEPLGMAGAVFDYTALKRFGIDLALTPEGAVLLNKPTTFFERHRPVILAALGVIAVLSAIIALLGLNVRKQRRINRNNAEIMALNREMIEMQVELLSTLGQVIETRSRETANHVRRVAAYSGLLGRKYGLPPEEVMLLETVSPMHDVGKIGIPERILNKPSTLSPEEHDVVKHHTVIGHKILHASDHKLLCGARDIALQHHERWDGQGYPCGLKGEEISLLARITALADVYDALSSDRVYKKAWPRDEVLRHLREQSGAMFDPRLVDLFFENLPEIEAIKERLADEGCAGDISCPSGPVPCPLRCGERK</sequence>
<dbReference type="PROSITE" id="PS51832">
    <property type="entry name" value="HD_GYP"/>
    <property type="match status" value="1"/>
</dbReference>
<accession>A0A238YYF1</accession>
<feature type="coiled-coil region" evidence="1">
    <location>
        <begin position="356"/>
        <end position="383"/>
    </location>
</feature>
<evidence type="ECO:0000256" key="1">
    <source>
        <dbReference type="SAM" id="Coils"/>
    </source>
</evidence>
<evidence type="ECO:0000259" key="3">
    <source>
        <dbReference type="PROSITE" id="PS51832"/>
    </source>
</evidence>
<keyword evidence="5" id="KW-1185">Reference proteome</keyword>
<reference evidence="4 5" key="1">
    <citation type="submission" date="2017-06" db="EMBL/GenBank/DDBJ databases">
        <authorList>
            <person name="Kim H.J."/>
            <person name="Triplett B.A."/>
        </authorList>
    </citation>
    <scope>NUCLEOTIDE SEQUENCE [LARGE SCALE GENOMIC DNA]</scope>
    <source>
        <strain evidence="4 5">DSM 13116</strain>
    </source>
</reference>
<evidence type="ECO:0000313" key="5">
    <source>
        <dbReference type="Proteomes" id="UP000198324"/>
    </source>
</evidence>
<name>A0A238YYF1_9BACT</name>
<evidence type="ECO:0000256" key="2">
    <source>
        <dbReference type="SAM" id="Phobius"/>
    </source>
</evidence>
<keyword evidence="2" id="KW-1133">Transmembrane helix</keyword>
<dbReference type="Pfam" id="PF13487">
    <property type="entry name" value="HD_5"/>
    <property type="match status" value="1"/>
</dbReference>
<dbReference type="InterPro" id="IPR037522">
    <property type="entry name" value="HD_GYP_dom"/>
</dbReference>
<dbReference type="PANTHER" id="PTHR45228">
    <property type="entry name" value="CYCLIC DI-GMP PHOSPHODIESTERASE TM_0186-RELATED"/>
    <property type="match status" value="1"/>
</dbReference>
<keyword evidence="2" id="KW-0812">Transmembrane</keyword>
<keyword evidence="1" id="KW-0175">Coiled coil</keyword>
<protein>
    <submittedName>
        <fullName evidence="4">HD domain-containing protein</fullName>
    </submittedName>
</protein>
<dbReference type="Proteomes" id="UP000198324">
    <property type="component" value="Unassembled WGS sequence"/>
</dbReference>
<dbReference type="Gene3D" id="1.10.3210.10">
    <property type="entry name" value="Hypothetical protein af1432"/>
    <property type="match status" value="1"/>
</dbReference>
<keyword evidence="2" id="KW-0472">Membrane</keyword>
<dbReference type="InterPro" id="IPR003607">
    <property type="entry name" value="HD/PDEase_dom"/>
</dbReference>
<evidence type="ECO:0000313" key="4">
    <source>
        <dbReference type="EMBL" id="SNR75704.1"/>
    </source>
</evidence>
<organism evidence="4 5">
    <name type="scientific">Humidesulfovibrio mexicanus</name>
    <dbReference type="NCBI Taxonomy" id="147047"/>
    <lineage>
        <taxon>Bacteria</taxon>
        <taxon>Pseudomonadati</taxon>
        <taxon>Thermodesulfobacteriota</taxon>
        <taxon>Desulfovibrionia</taxon>
        <taxon>Desulfovibrionales</taxon>
        <taxon>Desulfovibrionaceae</taxon>
        <taxon>Humidesulfovibrio</taxon>
    </lineage>
</organism>
<dbReference type="PANTHER" id="PTHR45228:SF1">
    <property type="entry name" value="CYCLIC DI-GMP PHOSPHODIESTERASE TM_0186"/>
    <property type="match status" value="1"/>
</dbReference>